<dbReference type="VEuPathDB" id="FungiDB:VP01_119g14"/>
<dbReference type="Proteomes" id="UP000037035">
    <property type="component" value="Unassembled WGS sequence"/>
</dbReference>
<dbReference type="EMBL" id="LAVV01002221">
    <property type="protein sequence ID" value="KNZ63003.1"/>
    <property type="molecule type" value="Genomic_DNA"/>
</dbReference>
<proteinExistence type="predicted"/>
<dbReference type="STRING" id="27349.A0A0L6VQM6"/>
<organism evidence="1 2">
    <name type="scientific">Puccinia sorghi</name>
    <dbReference type="NCBI Taxonomy" id="27349"/>
    <lineage>
        <taxon>Eukaryota</taxon>
        <taxon>Fungi</taxon>
        <taxon>Dikarya</taxon>
        <taxon>Basidiomycota</taxon>
        <taxon>Pucciniomycotina</taxon>
        <taxon>Pucciniomycetes</taxon>
        <taxon>Pucciniales</taxon>
        <taxon>Pucciniaceae</taxon>
        <taxon>Puccinia</taxon>
    </lineage>
</organism>
<protein>
    <submittedName>
        <fullName evidence="1">Uncharacterized protein</fullName>
    </submittedName>
</protein>
<comment type="caution">
    <text evidence="1">The sequence shown here is derived from an EMBL/GenBank/DDBJ whole genome shotgun (WGS) entry which is preliminary data.</text>
</comment>
<name>A0A0L6VQM6_9BASI</name>
<reference evidence="1 2" key="1">
    <citation type="submission" date="2015-08" db="EMBL/GenBank/DDBJ databases">
        <title>Next Generation Sequencing and Analysis of the Genome of Puccinia sorghi L Schw, the Causal Agent of Maize Common Rust.</title>
        <authorList>
            <person name="Rochi L."/>
            <person name="Burguener G."/>
            <person name="Darino M."/>
            <person name="Turjanski A."/>
            <person name="Kreff E."/>
            <person name="Dieguez M.J."/>
            <person name="Sacco F."/>
        </authorList>
    </citation>
    <scope>NUCLEOTIDE SEQUENCE [LARGE SCALE GENOMIC DNA]</scope>
    <source>
        <strain evidence="1 2">RO10H11247</strain>
    </source>
</reference>
<sequence>MMRDCDMIGIDVVGPGVWARESDADFEEAMLKNHSAGVKPSLPPPSKPALRWLVSLLATFRNHQPVSLGLLLSTHILFFFSQQNPPASSHRWRTLQLYLREQHHLLELERKAKRSIDLENKHTEELIWNNADSFAQSPSICPSLLSPRSHVPFLQNTPQGQLNHRISNATLLSNGMVLKTFDVTKDDKEAAKYQANDNKIGLSSSSPRIYSMPSSAALKSIVQSPRSEPMNFKSLNLPPESLNSGLTLLQSSSTNHQSLAPSSRPPSPHWFSVVLPPTRFFAGILGSMIDMHVGLGSLSQGRHHHPTGSFPSPLIGKPLRVHSKAFAPIFISQSFGLPSGSSS</sequence>
<evidence type="ECO:0000313" key="2">
    <source>
        <dbReference type="Proteomes" id="UP000037035"/>
    </source>
</evidence>
<gene>
    <name evidence="1" type="ORF">VP01_119g14</name>
</gene>
<dbReference type="AlphaFoldDB" id="A0A0L6VQM6"/>
<accession>A0A0L6VQM6</accession>
<keyword evidence="2" id="KW-1185">Reference proteome</keyword>
<dbReference type="OrthoDB" id="28208at2759"/>
<evidence type="ECO:0000313" key="1">
    <source>
        <dbReference type="EMBL" id="KNZ63003.1"/>
    </source>
</evidence>